<dbReference type="Gene3D" id="1.10.1040.10">
    <property type="entry name" value="N-(1-d-carboxylethyl)-l-norvaline Dehydrogenase, domain 2"/>
    <property type="match status" value="1"/>
</dbReference>
<dbReference type="InterPro" id="IPR015815">
    <property type="entry name" value="HIBADH-related"/>
</dbReference>
<evidence type="ECO:0000256" key="2">
    <source>
        <dbReference type="ARBA" id="ARBA00023027"/>
    </source>
</evidence>
<dbReference type="InParanoid" id="A0A1B1YW32"/>
<dbReference type="KEGG" id="gbi:PG2T_12600"/>
<organism evidence="6 7">
    <name type="scientific">Immundisolibacter cernigliae</name>
    <dbReference type="NCBI Taxonomy" id="1810504"/>
    <lineage>
        <taxon>Bacteria</taxon>
        <taxon>Pseudomonadati</taxon>
        <taxon>Pseudomonadota</taxon>
        <taxon>Gammaproteobacteria</taxon>
        <taxon>Immundisolibacterales</taxon>
        <taxon>Immundisolibacteraceae</taxon>
        <taxon>Immundisolibacter</taxon>
    </lineage>
</organism>
<dbReference type="GO" id="GO:0050661">
    <property type="term" value="F:NADP binding"/>
    <property type="evidence" value="ECO:0007669"/>
    <property type="project" value="InterPro"/>
</dbReference>
<feature type="domain" description="6-phosphogluconate dehydrogenase NADP-binding" evidence="4">
    <location>
        <begin position="3"/>
        <end position="162"/>
    </location>
</feature>
<dbReference type="AlphaFoldDB" id="A0A1B1YW32"/>
<dbReference type="FunCoup" id="A0A1B1YW32">
    <property type="interactions" value="412"/>
</dbReference>
<keyword evidence="2" id="KW-0520">NAD</keyword>
<evidence type="ECO:0000256" key="3">
    <source>
        <dbReference type="PIRSR" id="PIRSR000103-1"/>
    </source>
</evidence>
<feature type="active site" evidence="3">
    <location>
        <position position="171"/>
    </location>
</feature>
<dbReference type="InterPro" id="IPR036291">
    <property type="entry name" value="NAD(P)-bd_dom_sf"/>
</dbReference>
<evidence type="ECO:0000259" key="5">
    <source>
        <dbReference type="Pfam" id="PF14833"/>
    </source>
</evidence>
<evidence type="ECO:0008006" key="8">
    <source>
        <dbReference type="Google" id="ProtNLM"/>
    </source>
</evidence>
<dbReference type="GO" id="GO:0016491">
    <property type="term" value="F:oxidoreductase activity"/>
    <property type="evidence" value="ECO:0007669"/>
    <property type="project" value="UniProtKB-KW"/>
</dbReference>
<dbReference type="OrthoDB" id="9786703at2"/>
<dbReference type="GO" id="GO:0051287">
    <property type="term" value="F:NAD binding"/>
    <property type="evidence" value="ECO:0007669"/>
    <property type="project" value="InterPro"/>
</dbReference>
<keyword evidence="1" id="KW-0560">Oxidoreductase</keyword>
<dbReference type="PIRSF" id="PIRSF000103">
    <property type="entry name" value="HIBADH"/>
    <property type="match status" value="1"/>
</dbReference>
<reference evidence="7" key="1">
    <citation type="submission" date="2016-03" db="EMBL/GenBank/DDBJ databases">
        <title>Complete genome sequence of Solimmundus cernigliae, representing a novel lineage of polycyclic aromatic hydrocarbon degraders within the Gammaproteobacteria.</title>
        <authorList>
            <person name="Singleton D.R."/>
            <person name="Dickey A.N."/>
            <person name="Scholl E.H."/>
            <person name="Wright F.A."/>
            <person name="Aitken M.D."/>
        </authorList>
    </citation>
    <scope>NUCLEOTIDE SEQUENCE [LARGE SCALE GENOMIC DNA]</scope>
    <source>
        <strain evidence="7">TR3.2</strain>
    </source>
</reference>
<feature type="domain" description="3-hydroxyisobutyrate dehydrogenase-like NAD-binding" evidence="5">
    <location>
        <begin position="165"/>
        <end position="282"/>
    </location>
</feature>
<gene>
    <name evidence="6" type="ORF">PG2T_12600</name>
</gene>
<sequence length="298" mass="30868">MVQVGYVGLGSMGLPMALNLRKAGFGLQVVSRSRGPIERALAAGATEAAGYAALAAAVDAVCTCLPMPADVERVYLEPDGLVAAARPGTLLIDHSTVGPDTCRRIDTAARARGVHFLDAPVSGGPAGAQAGTLGIMVGGERPVFEQARPVLDAMGKTVVYMGATGSGAVAKLINNLLVGVHQRALIEMLLVGQKAGVDLDALYQVLMGSSGRSAILEMMYPRLKARDLEPKFRTELLHKDLRLALEMAAACGVRSATGETAFAAINAAMAAGYADRDTLAMLLPLERDAGVQLFGASP</sequence>
<dbReference type="PANTHER" id="PTHR43060">
    <property type="entry name" value="3-HYDROXYISOBUTYRATE DEHYDROGENASE-LIKE 1, MITOCHONDRIAL-RELATED"/>
    <property type="match status" value="1"/>
</dbReference>
<evidence type="ECO:0000256" key="1">
    <source>
        <dbReference type="ARBA" id="ARBA00023002"/>
    </source>
</evidence>
<evidence type="ECO:0000313" key="7">
    <source>
        <dbReference type="Proteomes" id="UP000092952"/>
    </source>
</evidence>
<dbReference type="InterPro" id="IPR008927">
    <property type="entry name" value="6-PGluconate_DH-like_C_sf"/>
</dbReference>
<dbReference type="EMBL" id="CP014671">
    <property type="protein sequence ID" value="ANX04927.1"/>
    <property type="molecule type" value="Genomic_DNA"/>
</dbReference>
<dbReference type="Pfam" id="PF03446">
    <property type="entry name" value="NAD_binding_2"/>
    <property type="match status" value="1"/>
</dbReference>
<dbReference type="SUPFAM" id="SSF51735">
    <property type="entry name" value="NAD(P)-binding Rossmann-fold domains"/>
    <property type="match status" value="1"/>
</dbReference>
<dbReference type="SUPFAM" id="SSF48179">
    <property type="entry name" value="6-phosphogluconate dehydrogenase C-terminal domain-like"/>
    <property type="match status" value="1"/>
</dbReference>
<dbReference type="InterPro" id="IPR029154">
    <property type="entry name" value="HIBADH-like_NADP-bd"/>
</dbReference>
<dbReference type="PANTHER" id="PTHR43060:SF14">
    <property type="entry name" value="DEHYDROGENASE-LIKE PROTEIN"/>
    <property type="match status" value="1"/>
</dbReference>
<accession>A0A1B1YW32</accession>
<evidence type="ECO:0000259" key="4">
    <source>
        <dbReference type="Pfam" id="PF03446"/>
    </source>
</evidence>
<dbReference type="Proteomes" id="UP000092952">
    <property type="component" value="Chromosome"/>
</dbReference>
<dbReference type="InterPro" id="IPR013328">
    <property type="entry name" value="6PGD_dom2"/>
</dbReference>
<proteinExistence type="predicted"/>
<dbReference type="RefSeq" id="WP_068806107.1">
    <property type="nucleotide sequence ID" value="NZ_CP014671.1"/>
</dbReference>
<dbReference type="Pfam" id="PF14833">
    <property type="entry name" value="NAD_binding_11"/>
    <property type="match status" value="1"/>
</dbReference>
<dbReference type="PROSITE" id="PS00895">
    <property type="entry name" value="3_HYDROXYISOBUT_DH"/>
    <property type="match status" value="1"/>
</dbReference>
<dbReference type="InterPro" id="IPR002204">
    <property type="entry name" value="3-OH-isobutyrate_DH-rel_CS"/>
</dbReference>
<evidence type="ECO:0000313" key="6">
    <source>
        <dbReference type="EMBL" id="ANX04927.1"/>
    </source>
</evidence>
<dbReference type="STRING" id="1810504.PG2T_12600"/>
<dbReference type="InterPro" id="IPR006115">
    <property type="entry name" value="6PGDH_NADP-bd"/>
</dbReference>
<name>A0A1B1YW32_9GAMM</name>
<protein>
    <recommendedName>
        <fullName evidence="8">3-hydroxyisobutyrate dehydrogenase</fullName>
    </recommendedName>
</protein>
<dbReference type="GO" id="GO:0016054">
    <property type="term" value="P:organic acid catabolic process"/>
    <property type="evidence" value="ECO:0007669"/>
    <property type="project" value="UniProtKB-ARBA"/>
</dbReference>
<keyword evidence="7" id="KW-1185">Reference proteome</keyword>
<dbReference type="Gene3D" id="3.40.50.720">
    <property type="entry name" value="NAD(P)-binding Rossmann-like Domain"/>
    <property type="match status" value="1"/>
</dbReference>